<dbReference type="InterPro" id="IPR005063">
    <property type="entry name" value="Transposase_27"/>
</dbReference>
<comment type="similarity">
    <text evidence="2">Belongs to the transposase 27 family.</text>
</comment>
<dbReference type="STRING" id="1499966.U14_00405"/>
<evidence type="ECO:0000256" key="4">
    <source>
        <dbReference type="ARBA" id="ARBA00023172"/>
    </source>
</evidence>
<accession>A0A0S6VVD8</accession>
<keyword evidence="3" id="KW-0815">Transposition</keyword>
<keyword evidence="4" id="KW-0233">DNA recombination</keyword>
<dbReference type="PANTHER" id="PTHR33293:SF1">
    <property type="entry name" value="INSERTION ELEMENT IS1 1 PROTEIN INSB-RELATED"/>
    <property type="match status" value="1"/>
</dbReference>
<dbReference type="InterPro" id="IPR051354">
    <property type="entry name" value="Transposase_27_IS1"/>
</dbReference>
<evidence type="ECO:0000256" key="1">
    <source>
        <dbReference type="ARBA" id="ARBA00004091"/>
    </source>
</evidence>
<dbReference type="GO" id="GO:0003677">
    <property type="term" value="F:DNA binding"/>
    <property type="evidence" value="ECO:0007669"/>
    <property type="project" value="InterPro"/>
</dbReference>
<evidence type="ECO:0000313" key="6">
    <source>
        <dbReference type="Proteomes" id="UP000030700"/>
    </source>
</evidence>
<dbReference type="NCBIfam" id="NF033558">
    <property type="entry name" value="transpos_IS1"/>
    <property type="match status" value="1"/>
</dbReference>
<dbReference type="EMBL" id="DF820455">
    <property type="protein sequence ID" value="GAK49187.1"/>
    <property type="molecule type" value="Genomic_DNA"/>
</dbReference>
<gene>
    <name evidence="5" type="ORF">U14_00405</name>
</gene>
<dbReference type="PANTHER" id="PTHR33293">
    <property type="entry name" value="INSERTION ELEMENT IS1 1 PROTEIN INSB-RELATED"/>
    <property type="match status" value="1"/>
</dbReference>
<dbReference type="HOGENOM" id="CLU_076276_2_1_0"/>
<organism evidence="5">
    <name type="scientific">Candidatus Moduliflexus flocculans</name>
    <dbReference type="NCBI Taxonomy" id="1499966"/>
    <lineage>
        <taxon>Bacteria</taxon>
        <taxon>Candidatus Moduliflexota</taxon>
        <taxon>Candidatus Moduliflexia</taxon>
        <taxon>Candidatus Moduliflexales</taxon>
        <taxon>Candidatus Moduliflexaceae</taxon>
    </lineage>
</organism>
<dbReference type="GO" id="GO:0006313">
    <property type="term" value="P:DNA transposition"/>
    <property type="evidence" value="ECO:0007669"/>
    <property type="project" value="InterPro"/>
</dbReference>
<proteinExistence type="inferred from homology"/>
<dbReference type="Pfam" id="PF03400">
    <property type="entry name" value="DDE_Tnp_IS1"/>
    <property type="match status" value="1"/>
</dbReference>
<evidence type="ECO:0000313" key="5">
    <source>
        <dbReference type="EMBL" id="GAK49187.1"/>
    </source>
</evidence>
<dbReference type="Proteomes" id="UP000030700">
    <property type="component" value="Unassembled WGS sequence"/>
</dbReference>
<sequence length="138" mass="16636">MVIHAEADEFWSYVGDTSHQRWTWYALERETGIILAHQNGKRTDAMCEQLLNKLRLFPIRSYSTDNWQSYAKYIPSAQHHIGKDQTWKIERMNLNFRTHLKRLHRKTICFSKHETLHDTVIGLYIERHHYKNFSYAKS</sequence>
<evidence type="ECO:0000256" key="2">
    <source>
        <dbReference type="ARBA" id="ARBA00008841"/>
    </source>
</evidence>
<protein>
    <submittedName>
        <fullName evidence="5">IS1 transposase</fullName>
    </submittedName>
</protein>
<dbReference type="AlphaFoldDB" id="A0A0S6VVD8"/>
<keyword evidence="6" id="KW-1185">Reference proteome</keyword>
<dbReference type="GO" id="GO:0004803">
    <property type="term" value="F:transposase activity"/>
    <property type="evidence" value="ECO:0007669"/>
    <property type="project" value="InterPro"/>
</dbReference>
<evidence type="ECO:0000256" key="3">
    <source>
        <dbReference type="ARBA" id="ARBA00022578"/>
    </source>
</evidence>
<comment type="function">
    <text evidence="1">Absolutely required for transposition of IS1.</text>
</comment>
<name>A0A0S6VVD8_9BACT</name>
<reference evidence="5" key="1">
    <citation type="journal article" date="2015" name="PeerJ">
        <title>First genomic representation of candidate bacterial phylum KSB3 points to enhanced environmental sensing as a trigger of wastewater bulking.</title>
        <authorList>
            <person name="Sekiguchi Y."/>
            <person name="Ohashi A."/>
            <person name="Parks D.H."/>
            <person name="Yamauchi T."/>
            <person name="Tyson G.W."/>
            <person name="Hugenholtz P."/>
        </authorList>
    </citation>
    <scope>NUCLEOTIDE SEQUENCE [LARGE SCALE GENOMIC DNA]</scope>
</reference>